<dbReference type="InterPro" id="IPR036259">
    <property type="entry name" value="MFS_trans_sf"/>
</dbReference>
<dbReference type="OrthoDB" id="2213137at2759"/>
<feature type="transmembrane region" description="Helical" evidence="3">
    <location>
        <begin position="52"/>
        <end position="71"/>
    </location>
</feature>
<dbReference type="Proteomes" id="UP000799302">
    <property type="component" value="Unassembled WGS sequence"/>
</dbReference>
<keyword evidence="3" id="KW-1133">Transmembrane helix</keyword>
<gene>
    <name evidence="4" type="ORF">BT63DRAFT_387401</name>
</gene>
<protein>
    <submittedName>
        <fullName evidence="4">MFS general substrate transporter</fullName>
    </submittedName>
</protein>
<feature type="transmembrane region" description="Helical" evidence="3">
    <location>
        <begin position="348"/>
        <end position="370"/>
    </location>
</feature>
<dbReference type="AlphaFoldDB" id="A0A6A6UA22"/>
<feature type="transmembrane region" description="Helical" evidence="3">
    <location>
        <begin position="322"/>
        <end position="342"/>
    </location>
</feature>
<feature type="transmembrane region" description="Helical" evidence="3">
    <location>
        <begin position="181"/>
        <end position="202"/>
    </location>
</feature>
<dbReference type="GO" id="GO:0022857">
    <property type="term" value="F:transmembrane transporter activity"/>
    <property type="evidence" value="ECO:0007669"/>
    <property type="project" value="InterPro"/>
</dbReference>
<keyword evidence="3" id="KW-0812">Transmembrane</keyword>
<accession>A0A6A6UA22</accession>
<dbReference type="InterPro" id="IPR050327">
    <property type="entry name" value="Proton-linked_MCT"/>
</dbReference>
<feature type="transmembrane region" description="Helical" evidence="3">
    <location>
        <begin position="382"/>
        <end position="403"/>
    </location>
</feature>
<dbReference type="Pfam" id="PF07690">
    <property type="entry name" value="MFS_1"/>
    <property type="match status" value="1"/>
</dbReference>
<keyword evidence="3" id="KW-0472">Membrane</keyword>
<dbReference type="InterPro" id="IPR011701">
    <property type="entry name" value="MFS"/>
</dbReference>
<evidence type="ECO:0000313" key="5">
    <source>
        <dbReference type="Proteomes" id="UP000799302"/>
    </source>
</evidence>
<feature type="transmembrane region" description="Helical" evidence="3">
    <location>
        <begin position="91"/>
        <end position="114"/>
    </location>
</feature>
<comment type="similarity">
    <text evidence="2">Belongs to the major facilitator superfamily. Monocarboxylate porter (TC 2.A.1.13) family.</text>
</comment>
<dbReference type="PANTHER" id="PTHR11360:SF287">
    <property type="entry name" value="MFS MONOCARBOXYLATE TRANSPORTER"/>
    <property type="match status" value="1"/>
</dbReference>
<reference evidence="4" key="1">
    <citation type="journal article" date="2020" name="Stud. Mycol.">
        <title>101 Dothideomycetes genomes: a test case for predicting lifestyles and emergence of pathogens.</title>
        <authorList>
            <person name="Haridas S."/>
            <person name="Albert R."/>
            <person name="Binder M."/>
            <person name="Bloem J."/>
            <person name="Labutti K."/>
            <person name="Salamov A."/>
            <person name="Andreopoulos B."/>
            <person name="Baker S."/>
            <person name="Barry K."/>
            <person name="Bills G."/>
            <person name="Bluhm B."/>
            <person name="Cannon C."/>
            <person name="Castanera R."/>
            <person name="Culley D."/>
            <person name="Daum C."/>
            <person name="Ezra D."/>
            <person name="Gonzalez J."/>
            <person name="Henrissat B."/>
            <person name="Kuo A."/>
            <person name="Liang C."/>
            <person name="Lipzen A."/>
            <person name="Lutzoni F."/>
            <person name="Magnuson J."/>
            <person name="Mondo S."/>
            <person name="Nolan M."/>
            <person name="Ohm R."/>
            <person name="Pangilinan J."/>
            <person name="Park H.-J."/>
            <person name="Ramirez L."/>
            <person name="Alfaro M."/>
            <person name="Sun H."/>
            <person name="Tritt A."/>
            <person name="Yoshinaga Y."/>
            <person name="Zwiers L.-H."/>
            <person name="Turgeon B."/>
            <person name="Goodwin S."/>
            <person name="Spatafora J."/>
            <person name="Crous P."/>
            <person name="Grigoriev I."/>
        </authorList>
    </citation>
    <scope>NUCLEOTIDE SEQUENCE</scope>
    <source>
        <strain evidence="4">CBS 115976</strain>
    </source>
</reference>
<organism evidence="4 5">
    <name type="scientific">Microthyrium microscopicum</name>
    <dbReference type="NCBI Taxonomy" id="703497"/>
    <lineage>
        <taxon>Eukaryota</taxon>
        <taxon>Fungi</taxon>
        <taxon>Dikarya</taxon>
        <taxon>Ascomycota</taxon>
        <taxon>Pezizomycotina</taxon>
        <taxon>Dothideomycetes</taxon>
        <taxon>Dothideomycetes incertae sedis</taxon>
        <taxon>Microthyriales</taxon>
        <taxon>Microthyriaceae</taxon>
        <taxon>Microthyrium</taxon>
    </lineage>
</organism>
<evidence type="ECO:0000256" key="3">
    <source>
        <dbReference type="SAM" id="Phobius"/>
    </source>
</evidence>
<feature type="transmembrane region" description="Helical" evidence="3">
    <location>
        <begin position="295"/>
        <end position="315"/>
    </location>
</feature>
<feature type="transmembrane region" description="Helical" evidence="3">
    <location>
        <begin position="423"/>
        <end position="446"/>
    </location>
</feature>
<dbReference type="GO" id="GO:0016020">
    <property type="term" value="C:membrane"/>
    <property type="evidence" value="ECO:0007669"/>
    <property type="project" value="UniProtKB-SubCell"/>
</dbReference>
<feature type="transmembrane region" description="Helical" evidence="3">
    <location>
        <begin position="258"/>
        <end position="283"/>
    </location>
</feature>
<feature type="transmembrane region" description="Helical" evidence="3">
    <location>
        <begin position="217"/>
        <end position="237"/>
    </location>
</feature>
<feature type="transmembrane region" description="Helical" evidence="3">
    <location>
        <begin position="126"/>
        <end position="144"/>
    </location>
</feature>
<proteinExistence type="inferred from homology"/>
<keyword evidence="5" id="KW-1185">Reference proteome</keyword>
<dbReference type="EMBL" id="MU004235">
    <property type="protein sequence ID" value="KAF2669109.1"/>
    <property type="molecule type" value="Genomic_DNA"/>
</dbReference>
<feature type="transmembrane region" description="Helical" evidence="3">
    <location>
        <begin position="150"/>
        <end position="169"/>
    </location>
</feature>
<dbReference type="SUPFAM" id="SSF103473">
    <property type="entry name" value="MFS general substrate transporter"/>
    <property type="match status" value="1"/>
</dbReference>
<dbReference type="Gene3D" id="1.20.1250.20">
    <property type="entry name" value="MFS general substrate transporter like domains"/>
    <property type="match status" value="1"/>
</dbReference>
<name>A0A6A6UA22_9PEZI</name>
<dbReference type="PANTHER" id="PTHR11360">
    <property type="entry name" value="MONOCARBOXYLATE TRANSPORTER"/>
    <property type="match status" value="1"/>
</dbReference>
<comment type="subcellular location">
    <subcellularLocation>
        <location evidence="1">Membrane</location>
        <topology evidence="1">Multi-pass membrane protein</topology>
    </subcellularLocation>
</comment>
<evidence type="ECO:0000313" key="4">
    <source>
        <dbReference type="EMBL" id="KAF2669109.1"/>
    </source>
</evidence>
<evidence type="ECO:0000256" key="2">
    <source>
        <dbReference type="ARBA" id="ARBA00006727"/>
    </source>
</evidence>
<evidence type="ECO:0000256" key="1">
    <source>
        <dbReference type="ARBA" id="ARBA00004141"/>
    </source>
</evidence>
<sequence>MPTSDDTKGNRRLPAALANTKHAENTLASASTLYTPENEKFDIPPPDGGTKAYLFMLTAFIIEAVMWGFPLTSSGVFTSYYNKQDNFASNAYIAVIGTLGTGIPFLGAPIITPFCARFHRYQRQMIWTGWIMCMASLTAASFSTTIWQLIITQGLGYGAGFLILYYALLSMLNEWFVERRGLAYGALFAAAGLSGTGLPFLIDVCLNRFGYPLTLRGYAVAILVLVGPTLPFCRGRLPSPSNPQFSKIQFLSVFKNPIFYFFSLSNIFQGLAFYLPGLFLTIYAETLGISPLNGVVLLCVLNLAMVVGQIATGWLSDCANIFILLLVSTLGSAVLGCVLWYIAKDMLYLIFFAILFGVFAGGYTVMYTRFCSACTDDPATTLWLYGIFAFERGIGIVAAGPLAAELLHFIDRKLHVEASPQGYRTLILFVGVCLLVSAVGSFGYFWRHRALGLANKPCKIRPRKSQIRLQAQAQTF</sequence>